<evidence type="ECO:0008006" key="9">
    <source>
        <dbReference type="Google" id="ProtNLM"/>
    </source>
</evidence>
<dbReference type="InterPro" id="IPR007343">
    <property type="entry name" value="Uncharacterised_pept_Zn_put"/>
</dbReference>
<dbReference type="AlphaFoldDB" id="A0A917QA68"/>
<evidence type="ECO:0000256" key="2">
    <source>
        <dbReference type="ARBA" id="ARBA00022692"/>
    </source>
</evidence>
<evidence type="ECO:0000256" key="6">
    <source>
        <dbReference type="SAM" id="Phobius"/>
    </source>
</evidence>
<evidence type="ECO:0000256" key="1">
    <source>
        <dbReference type="ARBA" id="ARBA00004167"/>
    </source>
</evidence>
<feature type="transmembrane region" description="Helical" evidence="6">
    <location>
        <begin position="27"/>
        <end position="46"/>
    </location>
</feature>
<dbReference type="SUPFAM" id="SSF55486">
    <property type="entry name" value="Metalloproteases ('zincins'), catalytic domain"/>
    <property type="match status" value="1"/>
</dbReference>
<accession>A0A917QA68</accession>
<evidence type="ECO:0000256" key="4">
    <source>
        <dbReference type="ARBA" id="ARBA00023136"/>
    </source>
</evidence>
<name>A0A917QA68_9NOCA</name>
<protein>
    <recommendedName>
        <fullName evidence="9">Metalloprotease</fullName>
    </recommendedName>
</protein>
<evidence type="ECO:0000256" key="3">
    <source>
        <dbReference type="ARBA" id="ARBA00022989"/>
    </source>
</evidence>
<evidence type="ECO:0000313" key="8">
    <source>
        <dbReference type="Proteomes" id="UP000612956"/>
    </source>
</evidence>
<keyword evidence="3 6" id="KW-1133">Transmembrane helix</keyword>
<dbReference type="EMBL" id="BMMW01000001">
    <property type="protein sequence ID" value="GGK39619.1"/>
    <property type="molecule type" value="Genomic_DNA"/>
</dbReference>
<reference evidence="7" key="1">
    <citation type="journal article" date="2014" name="Int. J. Syst. Evol. Microbiol.">
        <title>Complete genome sequence of Corynebacterium casei LMG S-19264T (=DSM 44701T), isolated from a smear-ripened cheese.</title>
        <authorList>
            <consortium name="US DOE Joint Genome Institute (JGI-PGF)"/>
            <person name="Walter F."/>
            <person name="Albersmeier A."/>
            <person name="Kalinowski J."/>
            <person name="Ruckert C."/>
        </authorList>
    </citation>
    <scope>NUCLEOTIDE SEQUENCE</scope>
    <source>
        <strain evidence="7">CGMCC 4.7278</strain>
    </source>
</reference>
<dbReference type="GO" id="GO:0016020">
    <property type="term" value="C:membrane"/>
    <property type="evidence" value="ECO:0007669"/>
    <property type="project" value="UniProtKB-SubCell"/>
</dbReference>
<sequence>MTFNEGMQIDSDGVSSGGGGFGRGPKMALGGVGGLIVVVIGLFFGVDLTDGGNALSGGQSQPGAGQPAIEGAPAHCKTGADANKYDDCRVVATAQSLNAVWSVQLPKQTGKKYVKPKVVLFTNQVNTACGAATSDVGPFYCPADQTAYFDVSFFKELTTRFGASGGPLAQEYVVAHEWGHHIQTLLGDIGRAQRDPRGPESGAVRTELQADCYAGIWAYYADKQPSPGGGQPFLNPLTDKDIRDALSAANAVGDDRIQRSAGRGVNPESWTHGSSEQRQKWFLAGYKSGAVSSCDTYSANDLNNPPGLR</sequence>
<feature type="region of interest" description="Disordered" evidence="5">
    <location>
        <begin position="251"/>
        <end position="276"/>
    </location>
</feature>
<evidence type="ECO:0000256" key="5">
    <source>
        <dbReference type="SAM" id="MobiDB-lite"/>
    </source>
</evidence>
<keyword evidence="4 6" id="KW-0472">Membrane</keyword>
<proteinExistence type="predicted"/>
<gene>
    <name evidence="7" type="ORF">GCM10011591_09150</name>
</gene>
<dbReference type="PANTHER" id="PTHR30168:SF0">
    <property type="entry name" value="INNER MEMBRANE PROTEIN"/>
    <property type="match status" value="1"/>
</dbReference>
<organism evidence="7 8">
    <name type="scientific">Nocardia camponoti</name>
    <dbReference type="NCBI Taxonomy" id="1616106"/>
    <lineage>
        <taxon>Bacteria</taxon>
        <taxon>Bacillati</taxon>
        <taxon>Actinomycetota</taxon>
        <taxon>Actinomycetes</taxon>
        <taxon>Mycobacteriales</taxon>
        <taxon>Nocardiaceae</taxon>
        <taxon>Nocardia</taxon>
    </lineage>
</organism>
<comment type="subcellular location">
    <subcellularLocation>
        <location evidence="1">Membrane</location>
        <topology evidence="1">Single-pass membrane protein</topology>
    </subcellularLocation>
</comment>
<reference evidence="7" key="2">
    <citation type="submission" date="2020-09" db="EMBL/GenBank/DDBJ databases">
        <authorList>
            <person name="Sun Q."/>
            <person name="Zhou Y."/>
        </authorList>
    </citation>
    <scope>NUCLEOTIDE SEQUENCE</scope>
    <source>
        <strain evidence="7">CGMCC 4.7278</strain>
    </source>
</reference>
<dbReference type="PANTHER" id="PTHR30168">
    <property type="entry name" value="PUTATIVE MEMBRANE PROTEIN YPFJ"/>
    <property type="match status" value="1"/>
</dbReference>
<dbReference type="Proteomes" id="UP000612956">
    <property type="component" value="Unassembled WGS sequence"/>
</dbReference>
<dbReference type="RefSeq" id="WP_188827523.1">
    <property type="nucleotide sequence ID" value="NZ_BMMW01000001.1"/>
</dbReference>
<dbReference type="Pfam" id="PF04228">
    <property type="entry name" value="Zn_peptidase"/>
    <property type="match status" value="1"/>
</dbReference>
<keyword evidence="8" id="KW-1185">Reference proteome</keyword>
<keyword evidence="2 6" id="KW-0812">Transmembrane</keyword>
<evidence type="ECO:0000313" key="7">
    <source>
        <dbReference type="EMBL" id="GGK39619.1"/>
    </source>
</evidence>
<comment type="caution">
    <text evidence="7">The sequence shown here is derived from an EMBL/GenBank/DDBJ whole genome shotgun (WGS) entry which is preliminary data.</text>
</comment>